<dbReference type="EMBL" id="BGZK01001456">
    <property type="protein sequence ID" value="GBP80315.1"/>
    <property type="molecule type" value="Genomic_DNA"/>
</dbReference>
<organism evidence="1 2">
    <name type="scientific">Eumeta variegata</name>
    <name type="common">Bagworm moth</name>
    <name type="synonym">Eumeta japonica</name>
    <dbReference type="NCBI Taxonomy" id="151549"/>
    <lineage>
        <taxon>Eukaryota</taxon>
        <taxon>Metazoa</taxon>
        <taxon>Ecdysozoa</taxon>
        <taxon>Arthropoda</taxon>
        <taxon>Hexapoda</taxon>
        <taxon>Insecta</taxon>
        <taxon>Pterygota</taxon>
        <taxon>Neoptera</taxon>
        <taxon>Endopterygota</taxon>
        <taxon>Lepidoptera</taxon>
        <taxon>Glossata</taxon>
        <taxon>Ditrysia</taxon>
        <taxon>Tineoidea</taxon>
        <taxon>Psychidae</taxon>
        <taxon>Oiketicinae</taxon>
        <taxon>Eumeta</taxon>
    </lineage>
</organism>
<dbReference type="GO" id="GO:0003676">
    <property type="term" value="F:nucleic acid binding"/>
    <property type="evidence" value="ECO:0007669"/>
    <property type="project" value="InterPro"/>
</dbReference>
<evidence type="ECO:0000313" key="2">
    <source>
        <dbReference type="Proteomes" id="UP000299102"/>
    </source>
</evidence>
<dbReference type="AlphaFoldDB" id="A0A4C1Z138"/>
<accession>A0A4C1Z138</accession>
<keyword evidence="2" id="KW-1185">Reference proteome</keyword>
<keyword evidence="1" id="KW-0489">Methyltransferase</keyword>
<proteinExistence type="predicted"/>
<dbReference type="GO" id="GO:0008168">
    <property type="term" value="F:methyltransferase activity"/>
    <property type="evidence" value="ECO:0007669"/>
    <property type="project" value="UniProtKB-KW"/>
</dbReference>
<reference evidence="1 2" key="1">
    <citation type="journal article" date="2019" name="Commun. Biol.">
        <title>The bagworm genome reveals a unique fibroin gene that provides high tensile strength.</title>
        <authorList>
            <person name="Kono N."/>
            <person name="Nakamura H."/>
            <person name="Ohtoshi R."/>
            <person name="Tomita M."/>
            <person name="Numata K."/>
            <person name="Arakawa K."/>
        </authorList>
    </citation>
    <scope>NUCLEOTIDE SEQUENCE [LARGE SCALE GENOMIC DNA]</scope>
</reference>
<evidence type="ECO:0000313" key="1">
    <source>
        <dbReference type="EMBL" id="GBP80315.1"/>
    </source>
</evidence>
<sequence>MIKELVGIKLLPHPAFIPGLVPSDFFLFRSIVKFFRIEKFKSKGNFENAVQQFFASKPKEHFITITFVTHLKSCQGYAAFSLPPSLDRAHRHKRLPLSGNFGGTPTTEDVF</sequence>
<protein>
    <submittedName>
        <fullName evidence="1">Histone-lysine N-methyltransferase SETMAR</fullName>
    </submittedName>
</protein>
<name>A0A4C1Z138_EUMVA</name>
<dbReference type="GO" id="GO:0032259">
    <property type="term" value="P:methylation"/>
    <property type="evidence" value="ECO:0007669"/>
    <property type="project" value="UniProtKB-KW"/>
</dbReference>
<gene>
    <name evidence="1" type="primary">SETMAR</name>
    <name evidence="1" type="ORF">EVAR_47816_1</name>
</gene>
<keyword evidence="1" id="KW-0808">Transferase</keyword>
<dbReference type="Gene3D" id="3.30.420.10">
    <property type="entry name" value="Ribonuclease H-like superfamily/Ribonuclease H"/>
    <property type="match status" value="1"/>
</dbReference>
<comment type="caution">
    <text evidence="1">The sequence shown here is derived from an EMBL/GenBank/DDBJ whole genome shotgun (WGS) entry which is preliminary data.</text>
</comment>
<dbReference type="Proteomes" id="UP000299102">
    <property type="component" value="Unassembled WGS sequence"/>
</dbReference>
<dbReference type="InterPro" id="IPR036397">
    <property type="entry name" value="RNaseH_sf"/>
</dbReference>